<dbReference type="WBParaSite" id="TTAC_0000503501-mRNA-1">
    <property type="protein sequence ID" value="TTAC_0000503501-mRNA-1"/>
    <property type="gene ID" value="TTAC_0000503501"/>
</dbReference>
<reference evidence="3" key="1">
    <citation type="submission" date="2017-02" db="UniProtKB">
        <authorList>
            <consortium name="WormBaseParasite"/>
        </authorList>
    </citation>
    <scope>IDENTIFICATION</scope>
</reference>
<proteinExistence type="predicted"/>
<protein>
    <submittedName>
        <fullName evidence="3">Secreted protein</fullName>
    </submittedName>
</protein>
<name>A0A0R3WW95_HYDTA</name>
<evidence type="ECO:0000313" key="2">
    <source>
        <dbReference type="Proteomes" id="UP000274429"/>
    </source>
</evidence>
<reference evidence="1 2" key="2">
    <citation type="submission" date="2018-11" db="EMBL/GenBank/DDBJ databases">
        <authorList>
            <consortium name="Pathogen Informatics"/>
        </authorList>
    </citation>
    <scope>NUCLEOTIDE SEQUENCE [LARGE SCALE GENOMIC DNA]</scope>
</reference>
<keyword evidence="2" id="KW-1185">Reference proteome</keyword>
<evidence type="ECO:0000313" key="3">
    <source>
        <dbReference type="WBParaSite" id="TTAC_0000503501-mRNA-1"/>
    </source>
</evidence>
<organism evidence="3">
    <name type="scientific">Hydatigena taeniaeformis</name>
    <name type="common">Feline tapeworm</name>
    <name type="synonym">Taenia taeniaeformis</name>
    <dbReference type="NCBI Taxonomy" id="6205"/>
    <lineage>
        <taxon>Eukaryota</taxon>
        <taxon>Metazoa</taxon>
        <taxon>Spiralia</taxon>
        <taxon>Lophotrochozoa</taxon>
        <taxon>Platyhelminthes</taxon>
        <taxon>Cestoda</taxon>
        <taxon>Eucestoda</taxon>
        <taxon>Cyclophyllidea</taxon>
        <taxon>Taeniidae</taxon>
        <taxon>Hydatigera</taxon>
    </lineage>
</organism>
<dbReference type="EMBL" id="UYWX01005973">
    <property type="protein sequence ID" value="VDM26080.1"/>
    <property type="molecule type" value="Genomic_DNA"/>
</dbReference>
<evidence type="ECO:0000313" key="1">
    <source>
        <dbReference type="EMBL" id="VDM26080.1"/>
    </source>
</evidence>
<dbReference type="Proteomes" id="UP000274429">
    <property type="component" value="Unassembled WGS sequence"/>
</dbReference>
<accession>A0A0R3WW95</accession>
<dbReference type="AlphaFoldDB" id="A0A0R3WW95"/>
<gene>
    <name evidence="1" type="ORF">TTAC_LOCUS5020</name>
</gene>
<sequence>MCPLPLSLSSAAAAAAAVTSARYKGEVIALLHSVRLAMTRPGLREIGSFFHLVFLLLLLVAAPRPAESAIAEVVFEIFHLMIKVLAKVRLPNLLSFLRNVFFPSIEFIFTSYGPIKA</sequence>